<name>A0A2G8TAQ7_9BURK</name>
<dbReference type="PANTHER" id="PTHR43606:SF2">
    <property type="entry name" value="ALKALINE PHOSPHATASE FAMILY PROTEIN (AFU_ORTHOLOGUE AFUA_5G03860)"/>
    <property type="match status" value="1"/>
</dbReference>
<dbReference type="Gene3D" id="3.60.21.70">
    <property type="entry name" value="PhoD-like phosphatase"/>
    <property type="match status" value="1"/>
</dbReference>
<proteinExistence type="predicted"/>
<reference evidence="3 4" key="1">
    <citation type="submission" date="2017-10" db="EMBL/GenBank/DDBJ databases">
        <title>Massilia psychrophilum sp. nov., a novel purple-pigmented bacterium isolated from Tianshan glacier, Xinjiang Municipality, China.</title>
        <authorList>
            <person name="Wang H."/>
        </authorList>
    </citation>
    <scope>NUCLEOTIDE SEQUENCE [LARGE SCALE GENOMIC DNA]</scope>
    <source>
        <strain evidence="3 4">JCM 30074</strain>
    </source>
</reference>
<evidence type="ECO:0000259" key="1">
    <source>
        <dbReference type="Pfam" id="PF09423"/>
    </source>
</evidence>
<keyword evidence="4" id="KW-1185">Reference proteome</keyword>
<gene>
    <name evidence="3" type="ORF">CR105_20315</name>
</gene>
<dbReference type="InterPro" id="IPR029052">
    <property type="entry name" value="Metallo-depent_PP-like"/>
</dbReference>
<organism evidence="3 4">
    <name type="scientific">Massilia eurypsychrophila</name>
    <dbReference type="NCBI Taxonomy" id="1485217"/>
    <lineage>
        <taxon>Bacteria</taxon>
        <taxon>Pseudomonadati</taxon>
        <taxon>Pseudomonadota</taxon>
        <taxon>Betaproteobacteria</taxon>
        <taxon>Burkholderiales</taxon>
        <taxon>Oxalobacteraceae</taxon>
        <taxon>Telluria group</taxon>
        <taxon>Massilia</taxon>
    </lineage>
</organism>
<dbReference type="CDD" id="cd07389">
    <property type="entry name" value="MPP_PhoD"/>
    <property type="match status" value="1"/>
</dbReference>
<evidence type="ECO:0000313" key="4">
    <source>
        <dbReference type="Proteomes" id="UP000230390"/>
    </source>
</evidence>
<dbReference type="InterPro" id="IPR006311">
    <property type="entry name" value="TAT_signal"/>
</dbReference>
<dbReference type="OrthoDB" id="327733at2"/>
<dbReference type="AlphaFoldDB" id="A0A2G8TAQ7"/>
<dbReference type="Gene3D" id="2.60.40.380">
    <property type="entry name" value="Purple acid phosphatase-like, N-terminal"/>
    <property type="match status" value="1"/>
</dbReference>
<evidence type="ECO:0000259" key="2">
    <source>
        <dbReference type="Pfam" id="PF16655"/>
    </source>
</evidence>
<dbReference type="Proteomes" id="UP000230390">
    <property type="component" value="Unassembled WGS sequence"/>
</dbReference>
<sequence>MTQSNSRRSFLRKVSLGTMAVSGGIGLAGCGGDGAPIDVRFMHGVASGDPLADRVILWSRVSTTSTEDIEVTWFVSEDSDFRTVIASGSMTTGTARDHTVKVDATGLSANRGYYYRFQCFGVASPTGRTRTLGIGNLNQVKLAVFSCSNYPAGYFNVYAEAAKHNDIDVALHLGDYIYEYAKDGYASDDAATLGRVSLPANEIITLTDYRRRHAQYRSDPDLQNVHARLPFITVWDDHEFANDAWRDGAQNHDPAIEGLFIARRQMAMQAYHEWMPIRLPDASRPDRIYRSFDFGNLLSLHMLDTRVVGRDKQLNFANYIGANGAFNATALAADLANPSRQLMGTEQTSWLQGQMTRSKATWQLLGQQVLMGRMNIPAPLVLQTISFSAYTVLATKAQTAPADLTPAELKILSQPAIPYNLDAWDGYQAARETVLGMATTLNKNLVVLAGDTHNAWASDLADLSGQAVGVEFGVSSVTSPGFETVFPNENPAAVAGGLTQIIGPLQYAETASRGFMVVVVTPAETRAEYHYVSTVKSRTYTAAVGKIIKTLPGPGNRKLVAA</sequence>
<dbReference type="PANTHER" id="PTHR43606">
    <property type="entry name" value="PHOSPHATASE, PUTATIVE (AFU_ORTHOLOGUE AFUA_6G08710)-RELATED"/>
    <property type="match status" value="1"/>
</dbReference>
<dbReference type="EMBL" id="PDOC01000016">
    <property type="protein sequence ID" value="PIL43146.1"/>
    <property type="molecule type" value="Genomic_DNA"/>
</dbReference>
<accession>A0A2G8TAQ7</accession>
<feature type="domain" description="Phospholipase D N-terminal" evidence="2">
    <location>
        <begin position="43"/>
        <end position="131"/>
    </location>
</feature>
<dbReference type="PROSITE" id="PS51257">
    <property type="entry name" value="PROKAR_LIPOPROTEIN"/>
    <property type="match status" value="1"/>
</dbReference>
<dbReference type="Pfam" id="PF16655">
    <property type="entry name" value="PhoD_N"/>
    <property type="match status" value="1"/>
</dbReference>
<dbReference type="Pfam" id="PF09423">
    <property type="entry name" value="PhoD"/>
    <property type="match status" value="1"/>
</dbReference>
<feature type="domain" description="PhoD-like phosphatase metallophosphatase" evidence="1">
    <location>
        <begin position="142"/>
        <end position="529"/>
    </location>
</feature>
<dbReference type="InterPro" id="IPR018946">
    <property type="entry name" value="PhoD-like_MPP"/>
</dbReference>
<dbReference type="RefSeq" id="WP_099791591.1">
    <property type="nucleotide sequence ID" value="NZ_JBHLYV010000095.1"/>
</dbReference>
<dbReference type="InterPro" id="IPR052900">
    <property type="entry name" value="Phospholipid_Metab_Enz"/>
</dbReference>
<dbReference type="SUPFAM" id="SSF56300">
    <property type="entry name" value="Metallo-dependent phosphatases"/>
    <property type="match status" value="1"/>
</dbReference>
<comment type="caution">
    <text evidence="3">The sequence shown here is derived from an EMBL/GenBank/DDBJ whole genome shotgun (WGS) entry which is preliminary data.</text>
</comment>
<protein>
    <submittedName>
        <fullName evidence="3">Alkaline phosphatase</fullName>
    </submittedName>
</protein>
<dbReference type="PROSITE" id="PS51318">
    <property type="entry name" value="TAT"/>
    <property type="match status" value="1"/>
</dbReference>
<dbReference type="InterPro" id="IPR032093">
    <property type="entry name" value="PhoD_N"/>
</dbReference>
<dbReference type="InterPro" id="IPR038607">
    <property type="entry name" value="PhoD-like_sf"/>
</dbReference>
<evidence type="ECO:0000313" key="3">
    <source>
        <dbReference type="EMBL" id="PIL43146.1"/>
    </source>
</evidence>